<keyword evidence="3" id="KW-1185">Reference proteome</keyword>
<proteinExistence type="predicted"/>
<dbReference type="InterPro" id="IPR029062">
    <property type="entry name" value="Class_I_gatase-like"/>
</dbReference>
<evidence type="ECO:0000313" key="2">
    <source>
        <dbReference type="EMBL" id="KAJ5087763.1"/>
    </source>
</evidence>
<reference evidence="2" key="1">
    <citation type="submission" date="2022-11" db="EMBL/GenBank/DDBJ databases">
        <authorList>
            <person name="Petersen C."/>
        </authorList>
    </citation>
    <scope>NUCLEOTIDE SEQUENCE</scope>
    <source>
        <strain evidence="2">IBT 30069</strain>
    </source>
</reference>
<name>A0A9W9JZT1_9EURO</name>
<dbReference type="Gene3D" id="3.40.50.880">
    <property type="match status" value="1"/>
</dbReference>
<dbReference type="EMBL" id="JAPQKH010000007">
    <property type="protein sequence ID" value="KAJ5087763.1"/>
    <property type="molecule type" value="Genomic_DNA"/>
</dbReference>
<evidence type="ECO:0000313" key="3">
    <source>
        <dbReference type="Proteomes" id="UP001149165"/>
    </source>
</evidence>
<sequence>MSVNSAQTEPLRIGVVLFSAFEALDAFGPLNCINDLSWTENLSLALLSATLDPVTTRSPFSPGATGQSVVPTHTFTAPPPLDVLIVPGGQGTRVSSPEIDGVIAFIRDVYPQLKYLITVCNGSGLVARTGLLDGKRATTNKKAWHETIALGPKVDWVPRARWVTDGNIWTSSGVSAGIDVTLAWIGHVYGDEKAQIIADGLEHTRHEDSTVDPFADLYGL</sequence>
<dbReference type="InterPro" id="IPR052158">
    <property type="entry name" value="INH-QAR"/>
</dbReference>
<dbReference type="PANTHER" id="PTHR43130">
    <property type="entry name" value="ARAC-FAMILY TRANSCRIPTIONAL REGULATOR"/>
    <property type="match status" value="1"/>
</dbReference>
<feature type="domain" description="DJ-1/PfpI" evidence="1">
    <location>
        <begin position="12"/>
        <end position="183"/>
    </location>
</feature>
<dbReference type="SUPFAM" id="SSF52317">
    <property type="entry name" value="Class I glutamine amidotransferase-like"/>
    <property type="match status" value="1"/>
</dbReference>
<dbReference type="AlphaFoldDB" id="A0A9W9JZT1"/>
<dbReference type="Proteomes" id="UP001149165">
    <property type="component" value="Unassembled WGS sequence"/>
</dbReference>
<dbReference type="CDD" id="cd03139">
    <property type="entry name" value="GATase1_PfpI_2"/>
    <property type="match status" value="1"/>
</dbReference>
<reference evidence="2" key="2">
    <citation type="journal article" date="2023" name="IMA Fungus">
        <title>Comparative genomic study of the Penicillium genus elucidates a diverse pangenome and 15 lateral gene transfer events.</title>
        <authorList>
            <person name="Petersen C."/>
            <person name="Sorensen T."/>
            <person name="Nielsen M.R."/>
            <person name="Sondergaard T.E."/>
            <person name="Sorensen J.L."/>
            <person name="Fitzpatrick D.A."/>
            <person name="Frisvad J.C."/>
            <person name="Nielsen K.L."/>
        </authorList>
    </citation>
    <scope>NUCLEOTIDE SEQUENCE</scope>
    <source>
        <strain evidence="2">IBT 30069</strain>
    </source>
</reference>
<comment type="caution">
    <text evidence="2">The sequence shown here is derived from an EMBL/GenBank/DDBJ whole genome shotgun (WGS) entry which is preliminary data.</text>
</comment>
<dbReference type="OrthoDB" id="543156at2759"/>
<organism evidence="2 3">
    <name type="scientific">Penicillium angulare</name>
    <dbReference type="NCBI Taxonomy" id="116970"/>
    <lineage>
        <taxon>Eukaryota</taxon>
        <taxon>Fungi</taxon>
        <taxon>Dikarya</taxon>
        <taxon>Ascomycota</taxon>
        <taxon>Pezizomycotina</taxon>
        <taxon>Eurotiomycetes</taxon>
        <taxon>Eurotiomycetidae</taxon>
        <taxon>Eurotiales</taxon>
        <taxon>Aspergillaceae</taxon>
        <taxon>Penicillium</taxon>
    </lineage>
</organism>
<dbReference type="PANTHER" id="PTHR43130:SF15">
    <property type="entry name" value="THIJ_PFPI FAMILY PROTEIN (AFU_ORTHOLOGUE AFUA_5G14240)"/>
    <property type="match status" value="1"/>
</dbReference>
<protein>
    <recommendedName>
        <fullName evidence="1">DJ-1/PfpI domain-containing protein</fullName>
    </recommendedName>
</protein>
<dbReference type="Pfam" id="PF01965">
    <property type="entry name" value="DJ-1_PfpI"/>
    <property type="match status" value="1"/>
</dbReference>
<accession>A0A9W9JZT1</accession>
<evidence type="ECO:0000259" key="1">
    <source>
        <dbReference type="Pfam" id="PF01965"/>
    </source>
</evidence>
<dbReference type="InterPro" id="IPR002818">
    <property type="entry name" value="DJ-1/PfpI"/>
</dbReference>
<gene>
    <name evidence="2" type="ORF">N7456_011379</name>
</gene>